<evidence type="ECO:0000259" key="2">
    <source>
        <dbReference type="PROSITE" id="PS50086"/>
    </source>
</evidence>
<dbReference type="OrthoDB" id="294251at2759"/>
<dbReference type="PANTHER" id="PTHR47219:SF20">
    <property type="entry name" value="TBC1 DOMAIN FAMILY MEMBER 2B"/>
    <property type="match status" value="1"/>
</dbReference>
<dbReference type="FunFam" id="1.10.8.270:FF:000016">
    <property type="entry name" value="TBC1 domain family member 2A"/>
    <property type="match status" value="1"/>
</dbReference>
<dbReference type="SUPFAM" id="SSF47923">
    <property type="entry name" value="Ypt/Rab-GAP domain of gyp1p"/>
    <property type="match status" value="2"/>
</dbReference>
<dbReference type="AlphaFoldDB" id="A0A1E4SQ29"/>
<dbReference type="EMBL" id="KV453909">
    <property type="protein sequence ID" value="ODV81623.1"/>
    <property type="molecule type" value="Genomic_DNA"/>
</dbReference>
<dbReference type="InterPro" id="IPR000195">
    <property type="entry name" value="Rab-GAP-TBC_dom"/>
</dbReference>
<dbReference type="Proteomes" id="UP000094285">
    <property type="component" value="Unassembled WGS sequence"/>
</dbReference>
<dbReference type="PROSITE" id="PS50086">
    <property type="entry name" value="TBC_RABGAP"/>
    <property type="match status" value="1"/>
</dbReference>
<accession>A0A1E4SQ29</accession>
<protein>
    <submittedName>
        <fullName evidence="3">Putative GTPase-activating protein</fullName>
    </submittedName>
</protein>
<dbReference type="SMART" id="SM00164">
    <property type="entry name" value="TBC"/>
    <property type="match status" value="1"/>
</dbReference>
<dbReference type="RefSeq" id="XP_020066745.1">
    <property type="nucleotide sequence ID" value="XM_020206199.1"/>
</dbReference>
<organism evidence="3 4">
    <name type="scientific">Suhomyces tanzawaensis NRRL Y-17324</name>
    <dbReference type="NCBI Taxonomy" id="984487"/>
    <lineage>
        <taxon>Eukaryota</taxon>
        <taxon>Fungi</taxon>
        <taxon>Dikarya</taxon>
        <taxon>Ascomycota</taxon>
        <taxon>Saccharomycotina</taxon>
        <taxon>Pichiomycetes</taxon>
        <taxon>Debaryomycetaceae</taxon>
        <taxon>Suhomyces</taxon>
    </lineage>
</organism>
<sequence>MAPEDKTEGSGSGRPPTVGGAHTLAANYLLTPKSHQRTDSSYSRNYSLLDIYGTESPLEEGTALPERGLDASIMKELDRLDFHDTDNSLTLDEPEIASPITIAFDRKSQIQPISPDNIDGLLKSPYDRYGFKKASAHHSTTKEEYNEWFKEYSQYSLRRKKKWLLLMKSNGLGLDNDNAIPTRFPPKSDKVKKMIRRGIPAEWRGNAWFFYAGGNEKLNKHVGVYDRIVKDTAEVQNKDTEVIERDLNRTFPDNIYFNDMLGADPGSSSTTINTDSLPTAETGMIKCLRRVLVAFAHYQPQIGYCQSLNFLAGLLLLFMEEEKAFWMLVILTERIIPKVHSANLEGVHTDQGVLMLCVKEYIPQLWSILGKTFEGETLSEDKILTRLPPVTLVTSSWFMSLFVGILPIETALRVWDILWYEGSKTIFRISLTICKMCLDNPEFQKARGTSGGGAEMDQIELFQFMQNFPKIILDPNFLVDNCFKKIGGYGFGSLPQDEINNCREFVSKQRSKLNSKKTSSLATELTDEERKTLISSSGSSYNDEDGSIHDVYGFHRSIMSGVVWNKNMSNKMKKKFSKRLK</sequence>
<proteinExistence type="predicted"/>
<dbReference type="InterPro" id="IPR050302">
    <property type="entry name" value="Rab_GAP_TBC_domain"/>
</dbReference>
<name>A0A1E4SQ29_9ASCO</name>
<keyword evidence="4" id="KW-1185">Reference proteome</keyword>
<dbReference type="GeneID" id="30980336"/>
<feature type="region of interest" description="Disordered" evidence="1">
    <location>
        <begin position="1"/>
        <end position="24"/>
    </location>
</feature>
<dbReference type="GO" id="GO:0030427">
    <property type="term" value="C:site of polarized growth"/>
    <property type="evidence" value="ECO:0007669"/>
    <property type="project" value="UniProtKB-ARBA"/>
</dbReference>
<feature type="domain" description="Rab-GAP TBC" evidence="2">
    <location>
        <begin position="198"/>
        <end position="422"/>
    </location>
</feature>
<dbReference type="Gene3D" id="1.10.8.270">
    <property type="entry name" value="putative rabgap domain of human tbc1 domain family member 14 like domains"/>
    <property type="match status" value="1"/>
</dbReference>
<dbReference type="STRING" id="984487.A0A1E4SQ29"/>
<dbReference type="Pfam" id="PF00566">
    <property type="entry name" value="RabGAP-TBC"/>
    <property type="match status" value="1"/>
</dbReference>
<gene>
    <name evidence="3" type="ORF">CANTADRAFT_114761</name>
</gene>
<dbReference type="GO" id="GO:0031267">
    <property type="term" value="F:small GTPase binding"/>
    <property type="evidence" value="ECO:0007669"/>
    <property type="project" value="TreeGrafter"/>
</dbReference>
<evidence type="ECO:0000256" key="1">
    <source>
        <dbReference type="SAM" id="MobiDB-lite"/>
    </source>
</evidence>
<evidence type="ECO:0000313" key="3">
    <source>
        <dbReference type="EMBL" id="ODV81623.1"/>
    </source>
</evidence>
<dbReference type="InterPro" id="IPR035969">
    <property type="entry name" value="Rab-GAP_TBC_sf"/>
</dbReference>
<dbReference type="PANTHER" id="PTHR47219">
    <property type="entry name" value="RAB GTPASE-ACTIVATING PROTEIN 1-LIKE"/>
    <property type="match status" value="1"/>
</dbReference>
<dbReference type="Gene3D" id="1.10.472.80">
    <property type="entry name" value="Ypt/Rab-GAP domain of gyp1p, domain 3"/>
    <property type="match status" value="1"/>
</dbReference>
<evidence type="ECO:0000313" key="4">
    <source>
        <dbReference type="Proteomes" id="UP000094285"/>
    </source>
</evidence>
<dbReference type="GO" id="GO:0005096">
    <property type="term" value="F:GTPase activator activity"/>
    <property type="evidence" value="ECO:0007669"/>
    <property type="project" value="TreeGrafter"/>
</dbReference>
<reference evidence="4" key="1">
    <citation type="submission" date="2016-05" db="EMBL/GenBank/DDBJ databases">
        <title>Comparative genomics of biotechnologically important yeasts.</title>
        <authorList>
            <consortium name="DOE Joint Genome Institute"/>
            <person name="Riley R."/>
            <person name="Haridas S."/>
            <person name="Wolfe K.H."/>
            <person name="Lopes M.R."/>
            <person name="Hittinger C.T."/>
            <person name="Goker M."/>
            <person name="Salamov A."/>
            <person name="Wisecaver J."/>
            <person name="Long T.M."/>
            <person name="Aerts A.L."/>
            <person name="Barry K."/>
            <person name="Choi C."/>
            <person name="Clum A."/>
            <person name="Coughlan A.Y."/>
            <person name="Deshpande S."/>
            <person name="Douglass A.P."/>
            <person name="Hanson S.J."/>
            <person name="Klenk H.-P."/>
            <person name="Labutti K."/>
            <person name="Lapidus A."/>
            <person name="Lindquist E."/>
            <person name="Lipzen A."/>
            <person name="Meier-Kolthoff J.P."/>
            <person name="Ohm R.A."/>
            <person name="Otillar R.P."/>
            <person name="Pangilinan J."/>
            <person name="Peng Y."/>
            <person name="Rokas A."/>
            <person name="Rosa C.A."/>
            <person name="Scheuner C."/>
            <person name="Sibirny A.A."/>
            <person name="Slot J.C."/>
            <person name="Stielow J.B."/>
            <person name="Sun H."/>
            <person name="Kurtzman C.P."/>
            <person name="Blackwell M."/>
            <person name="Grigoriev I.V."/>
            <person name="Jeffries T.W."/>
        </authorList>
    </citation>
    <scope>NUCLEOTIDE SEQUENCE [LARGE SCALE GENOMIC DNA]</scope>
    <source>
        <strain evidence="4">NRRL Y-17324</strain>
    </source>
</reference>